<evidence type="ECO:0000313" key="2">
    <source>
        <dbReference type="Proteomes" id="UP000075806"/>
    </source>
</evidence>
<dbReference type="Pfam" id="PF04402">
    <property type="entry name" value="SIMPL"/>
    <property type="match status" value="1"/>
</dbReference>
<dbReference type="STRING" id="519424.AZF04_19190"/>
<organism evidence="1 2">
    <name type="scientific">Alkalihalobacillus trypoxylicola</name>
    <dbReference type="NCBI Taxonomy" id="519424"/>
    <lineage>
        <taxon>Bacteria</taxon>
        <taxon>Bacillati</taxon>
        <taxon>Bacillota</taxon>
        <taxon>Bacilli</taxon>
        <taxon>Bacillales</taxon>
        <taxon>Bacillaceae</taxon>
        <taxon>Alkalihalobacillus</taxon>
    </lineage>
</organism>
<dbReference type="GO" id="GO:0006974">
    <property type="term" value="P:DNA damage response"/>
    <property type="evidence" value="ECO:0007669"/>
    <property type="project" value="TreeGrafter"/>
</dbReference>
<dbReference type="PANTHER" id="PTHR34387:SF1">
    <property type="entry name" value="PERIPLASMIC IMMUNOGENIC PROTEIN"/>
    <property type="match status" value="1"/>
</dbReference>
<evidence type="ECO:0008006" key="3">
    <source>
        <dbReference type="Google" id="ProtNLM"/>
    </source>
</evidence>
<name>A0A162DSL5_9BACI</name>
<dbReference type="EMBL" id="LTAO01000016">
    <property type="protein sequence ID" value="KYG30723.1"/>
    <property type="molecule type" value="Genomic_DNA"/>
</dbReference>
<protein>
    <recommendedName>
        <fullName evidence="3">SIMPL domain-containing protein</fullName>
    </recommendedName>
</protein>
<evidence type="ECO:0000313" key="1">
    <source>
        <dbReference type="EMBL" id="KYG30723.1"/>
    </source>
</evidence>
<sequence length="204" mass="22873">MNELTVFGMGRVSATPNLAKIILGVQNVGDSVEAIQAENANLLLNVMNALKSFQIKDEDIRTSEYQIIPVYDFIDGNQQFKHYQITHLLDVNIRDLDETGEIIDAAVRSGANQVLSIEFTLEDVSEIEEQALVKALNDAKRKAQVIVNTLDVELDVPPIYVKEIKEGSQPFFQRTMLFENSSATSIQPGKLIITSQVEVMYHYL</sequence>
<gene>
    <name evidence="1" type="ORF">AZF04_19190</name>
</gene>
<comment type="caution">
    <text evidence="1">The sequence shown here is derived from an EMBL/GenBank/DDBJ whole genome shotgun (WGS) entry which is preliminary data.</text>
</comment>
<dbReference type="Gene3D" id="3.30.110.170">
    <property type="entry name" value="Protein of unknown function (DUF541), domain 1"/>
    <property type="match status" value="1"/>
</dbReference>
<proteinExistence type="predicted"/>
<dbReference type="InterPro" id="IPR052022">
    <property type="entry name" value="26kDa_periplasmic_antigen"/>
</dbReference>
<dbReference type="AlphaFoldDB" id="A0A162DSL5"/>
<reference evidence="1" key="1">
    <citation type="submission" date="2016-02" db="EMBL/GenBank/DDBJ databases">
        <title>Genome sequence of Bacillus trypoxylicola KCTC 13244(T).</title>
        <authorList>
            <person name="Jeong H."/>
            <person name="Park S.-H."/>
            <person name="Choi S.-K."/>
        </authorList>
    </citation>
    <scope>NUCLEOTIDE SEQUENCE [LARGE SCALE GENOMIC DNA]</scope>
    <source>
        <strain evidence="1">KCTC 13244</strain>
    </source>
</reference>
<accession>A0A162DSL5</accession>
<dbReference type="Proteomes" id="UP000075806">
    <property type="component" value="Unassembled WGS sequence"/>
</dbReference>
<dbReference type="InterPro" id="IPR007497">
    <property type="entry name" value="SIMPL/DUF541"/>
</dbReference>
<keyword evidence="2" id="KW-1185">Reference proteome</keyword>
<dbReference type="Gene3D" id="3.30.70.2970">
    <property type="entry name" value="Protein of unknown function (DUF541), domain 2"/>
    <property type="match status" value="1"/>
</dbReference>
<dbReference type="PANTHER" id="PTHR34387">
    <property type="entry name" value="SLR1258 PROTEIN"/>
    <property type="match status" value="1"/>
</dbReference>